<sequence length="88" mass="10436">MTIISLPTKIRYLLNSKAINFLICSKEIWDTLALAYECTSQVRDSKIRMLVHKYKLFKMKDNETIDLMFERFQMIINNPISLGKIYDN</sequence>
<dbReference type="Pfam" id="PF14223">
    <property type="entry name" value="Retrotran_gag_2"/>
    <property type="match status" value="1"/>
</dbReference>
<dbReference type="Proteomes" id="UP000257109">
    <property type="component" value="Unassembled WGS sequence"/>
</dbReference>
<evidence type="ECO:0000313" key="2">
    <source>
        <dbReference type="Proteomes" id="UP000257109"/>
    </source>
</evidence>
<dbReference type="AlphaFoldDB" id="A0A371FR69"/>
<dbReference type="OrthoDB" id="1747372at2759"/>
<dbReference type="PANTHER" id="PTHR34676">
    <property type="entry name" value="DUF4219 DOMAIN-CONTAINING PROTEIN-RELATED"/>
    <property type="match status" value="1"/>
</dbReference>
<keyword evidence="2" id="KW-1185">Reference proteome</keyword>
<dbReference type="STRING" id="157652.A0A371FR69"/>
<accession>A0A371FR69</accession>
<comment type="caution">
    <text evidence="1">The sequence shown here is derived from an EMBL/GenBank/DDBJ whole genome shotgun (WGS) entry which is preliminary data.</text>
</comment>
<organism evidence="1 2">
    <name type="scientific">Mucuna pruriens</name>
    <name type="common">Velvet bean</name>
    <name type="synonym">Dolichos pruriens</name>
    <dbReference type="NCBI Taxonomy" id="157652"/>
    <lineage>
        <taxon>Eukaryota</taxon>
        <taxon>Viridiplantae</taxon>
        <taxon>Streptophyta</taxon>
        <taxon>Embryophyta</taxon>
        <taxon>Tracheophyta</taxon>
        <taxon>Spermatophyta</taxon>
        <taxon>Magnoliopsida</taxon>
        <taxon>eudicotyledons</taxon>
        <taxon>Gunneridae</taxon>
        <taxon>Pentapetalae</taxon>
        <taxon>rosids</taxon>
        <taxon>fabids</taxon>
        <taxon>Fabales</taxon>
        <taxon>Fabaceae</taxon>
        <taxon>Papilionoideae</taxon>
        <taxon>50 kb inversion clade</taxon>
        <taxon>NPAAA clade</taxon>
        <taxon>indigoferoid/millettioid clade</taxon>
        <taxon>Phaseoleae</taxon>
        <taxon>Mucuna</taxon>
    </lineage>
</organism>
<reference evidence="1" key="1">
    <citation type="submission" date="2018-05" db="EMBL/GenBank/DDBJ databases">
        <title>Draft genome of Mucuna pruriens seed.</title>
        <authorList>
            <person name="Nnadi N.E."/>
            <person name="Vos R."/>
            <person name="Hasami M.H."/>
            <person name="Devisetty U.K."/>
            <person name="Aguiy J.C."/>
        </authorList>
    </citation>
    <scope>NUCLEOTIDE SEQUENCE [LARGE SCALE GENOMIC DNA]</scope>
    <source>
        <strain evidence="1">JCA_2017</strain>
    </source>
</reference>
<proteinExistence type="predicted"/>
<dbReference type="PANTHER" id="PTHR34676:SF8">
    <property type="entry name" value="TRANSMEMBRANE PROTEIN"/>
    <property type="match status" value="1"/>
</dbReference>
<evidence type="ECO:0000313" key="1">
    <source>
        <dbReference type="EMBL" id="RDX80829.1"/>
    </source>
</evidence>
<gene>
    <name evidence="1" type="ORF">CR513_38568</name>
</gene>
<protein>
    <submittedName>
        <fullName evidence="1">Uncharacterized protein</fullName>
    </submittedName>
</protein>
<name>A0A371FR69_MUCPR</name>
<dbReference type="EMBL" id="QJKJ01008089">
    <property type="protein sequence ID" value="RDX80829.1"/>
    <property type="molecule type" value="Genomic_DNA"/>
</dbReference>
<feature type="non-terminal residue" evidence="1">
    <location>
        <position position="1"/>
    </location>
</feature>